<dbReference type="PROSITE" id="PS00183">
    <property type="entry name" value="UBC_1"/>
    <property type="match status" value="1"/>
</dbReference>
<evidence type="ECO:0000256" key="3">
    <source>
        <dbReference type="PROSITE-ProRule" id="PRU10133"/>
    </source>
</evidence>
<sequence length="161" mass="18082">MAALAEQGNVRRETGNVTKRLQKELMTLMMEAVPGATAFPENDNVFSWIGTIRGTKDTVYDGLEYKLSIKFPADYPYNPPTIKFITPIFHPNVDTHGNICLDILKEKWSAAYSVKTILLSIQSLLGEPNCDSPLNTHAAQLWEDQAKYLTVLKEKYAMKTA</sequence>
<protein>
    <recommendedName>
        <fullName evidence="5">UBC core domain-containing protein</fullName>
    </recommendedName>
</protein>
<keyword evidence="2 4" id="KW-0833">Ubl conjugation pathway</keyword>
<feature type="active site" description="Glycyl thioester intermediate" evidence="3">
    <location>
        <position position="100"/>
    </location>
</feature>
<dbReference type="SMART" id="SM00212">
    <property type="entry name" value="UBCc"/>
    <property type="match status" value="1"/>
</dbReference>
<feature type="domain" description="UBC core" evidence="5">
    <location>
        <begin position="16"/>
        <end position="161"/>
    </location>
</feature>
<evidence type="ECO:0000313" key="6">
    <source>
        <dbReference type="EMBL" id="KAJ8609687.1"/>
    </source>
</evidence>
<evidence type="ECO:0000259" key="5">
    <source>
        <dbReference type="PROSITE" id="PS50127"/>
    </source>
</evidence>
<dbReference type="Gene3D" id="3.10.110.10">
    <property type="entry name" value="Ubiquitin Conjugating Enzyme"/>
    <property type="match status" value="1"/>
</dbReference>
<keyword evidence="4" id="KW-0547">Nucleotide-binding</keyword>
<accession>A0AAD7UJZ1</accession>
<comment type="caution">
    <text evidence="6">The sequence shown here is derived from an EMBL/GenBank/DDBJ whole genome shotgun (WGS) entry which is preliminary data.</text>
</comment>
<keyword evidence="4" id="KW-0067">ATP-binding</keyword>
<dbReference type="PANTHER" id="PTHR24067">
    <property type="entry name" value="UBIQUITIN-CONJUGATING ENZYME E2"/>
    <property type="match status" value="1"/>
</dbReference>
<evidence type="ECO:0000256" key="4">
    <source>
        <dbReference type="RuleBase" id="RU362109"/>
    </source>
</evidence>
<keyword evidence="1" id="KW-0808">Transferase</keyword>
<name>A0AAD7UJZ1_9STRA</name>
<gene>
    <name evidence="6" type="ORF">CTAYLR_009388</name>
</gene>
<dbReference type="InterPro" id="IPR050113">
    <property type="entry name" value="Ub_conjugating_enzyme"/>
</dbReference>
<dbReference type="GO" id="GO:0005524">
    <property type="term" value="F:ATP binding"/>
    <property type="evidence" value="ECO:0007669"/>
    <property type="project" value="UniProtKB-UniRule"/>
</dbReference>
<dbReference type="InterPro" id="IPR023313">
    <property type="entry name" value="UBQ-conjugating_AS"/>
</dbReference>
<dbReference type="InterPro" id="IPR016135">
    <property type="entry name" value="UBQ-conjugating_enzyme/RWD"/>
</dbReference>
<dbReference type="GO" id="GO:0016740">
    <property type="term" value="F:transferase activity"/>
    <property type="evidence" value="ECO:0007669"/>
    <property type="project" value="UniProtKB-KW"/>
</dbReference>
<organism evidence="6 7">
    <name type="scientific">Chrysophaeum taylorii</name>
    <dbReference type="NCBI Taxonomy" id="2483200"/>
    <lineage>
        <taxon>Eukaryota</taxon>
        <taxon>Sar</taxon>
        <taxon>Stramenopiles</taxon>
        <taxon>Ochrophyta</taxon>
        <taxon>Pelagophyceae</taxon>
        <taxon>Pelagomonadales</taxon>
        <taxon>Pelagomonadaceae</taxon>
        <taxon>Chrysophaeum</taxon>
    </lineage>
</organism>
<comment type="similarity">
    <text evidence="4">Belongs to the ubiquitin-conjugating enzyme family.</text>
</comment>
<dbReference type="SUPFAM" id="SSF54495">
    <property type="entry name" value="UBC-like"/>
    <property type="match status" value="1"/>
</dbReference>
<evidence type="ECO:0000313" key="7">
    <source>
        <dbReference type="Proteomes" id="UP001230188"/>
    </source>
</evidence>
<reference evidence="6" key="1">
    <citation type="submission" date="2023-01" db="EMBL/GenBank/DDBJ databases">
        <title>Metagenome sequencing of chrysophaentin producing Chrysophaeum taylorii.</title>
        <authorList>
            <person name="Davison J."/>
            <person name="Bewley C."/>
        </authorList>
    </citation>
    <scope>NUCLEOTIDE SEQUENCE</scope>
    <source>
        <strain evidence="6">NIES-1699</strain>
    </source>
</reference>
<evidence type="ECO:0000256" key="2">
    <source>
        <dbReference type="ARBA" id="ARBA00022786"/>
    </source>
</evidence>
<dbReference type="Proteomes" id="UP001230188">
    <property type="component" value="Unassembled WGS sequence"/>
</dbReference>
<proteinExistence type="inferred from homology"/>
<dbReference type="AlphaFoldDB" id="A0AAD7UJZ1"/>
<keyword evidence="7" id="KW-1185">Reference proteome</keyword>
<dbReference type="EMBL" id="JAQMWT010000135">
    <property type="protein sequence ID" value="KAJ8609687.1"/>
    <property type="molecule type" value="Genomic_DNA"/>
</dbReference>
<dbReference type="Pfam" id="PF00179">
    <property type="entry name" value="UQ_con"/>
    <property type="match status" value="1"/>
</dbReference>
<dbReference type="PROSITE" id="PS50127">
    <property type="entry name" value="UBC_2"/>
    <property type="match status" value="1"/>
</dbReference>
<evidence type="ECO:0000256" key="1">
    <source>
        <dbReference type="ARBA" id="ARBA00022679"/>
    </source>
</evidence>
<dbReference type="CDD" id="cd23791">
    <property type="entry name" value="UBCc_UBE2C"/>
    <property type="match status" value="1"/>
</dbReference>
<dbReference type="InterPro" id="IPR000608">
    <property type="entry name" value="UBC"/>
</dbReference>